<keyword evidence="3" id="KW-1185">Reference proteome</keyword>
<keyword evidence="1" id="KW-0472">Membrane</keyword>
<dbReference type="Proteomes" id="UP001500630">
    <property type="component" value="Unassembled WGS sequence"/>
</dbReference>
<organism evidence="2 3">
    <name type="scientific">Nonomuraea rosea</name>
    <dbReference type="NCBI Taxonomy" id="638574"/>
    <lineage>
        <taxon>Bacteria</taxon>
        <taxon>Bacillati</taxon>
        <taxon>Actinomycetota</taxon>
        <taxon>Actinomycetes</taxon>
        <taxon>Streptosporangiales</taxon>
        <taxon>Streptosporangiaceae</taxon>
        <taxon>Nonomuraea</taxon>
    </lineage>
</organism>
<comment type="caution">
    <text evidence="2">The sequence shown here is derived from an EMBL/GenBank/DDBJ whole genome shotgun (WGS) entry which is preliminary data.</text>
</comment>
<evidence type="ECO:0000256" key="1">
    <source>
        <dbReference type="SAM" id="Phobius"/>
    </source>
</evidence>
<gene>
    <name evidence="2" type="ORF">GCM10022419_075980</name>
</gene>
<protein>
    <submittedName>
        <fullName evidence="2">Uncharacterized protein</fullName>
    </submittedName>
</protein>
<evidence type="ECO:0000313" key="3">
    <source>
        <dbReference type="Proteomes" id="UP001500630"/>
    </source>
</evidence>
<keyword evidence="1" id="KW-0812">Transmembrane</keyword>
<dbReference type="InterPro" id="IPR047789">
    <property type="entry name" value="CU044_5270-like"/>
</dbReference>
<reference evidence="3" key="1">
    <citation type="journal article" date="2019" name="Int. J. Syst. Evol. Microbiol.">
        <title>The Global Catalogue of Microorganisms (GCM) 10K type strain sequencing project: providing services to taxonomists for standard genome sequencing and annotation.</title>
        <authorList>
            <consortium name="The Broad Institute Genomics Platform"/>
            <consortium name="The Broad Institute Genome Sequencing Center for Infectious Disease"/>
            <person name="Wu L."/>
            <person name="Ma J."/>
        </authorList>
    </citation>
    <scope>NUCLEOTIDE SEQUENCE [LARGE SCALE GENOMIC DNA]</scope>
    <source>
        <strain evidence="3">JCM 17326</strain>
    </source>
</reference>
<dbReference type="EMBL" id="BAABDQ010000020">
    <property type="protein sequence ID" value="GAA3583039.1"/>
    <property type="molecule type" value="Genomic_DNA"/>
</dbReference>
<dbReference type="NCBIfam" id="NF038083">
    <property type="entry name" value="CU044_5270_fam"/>
    <property type="match status" value="1"/>
</dbReference>
<sequence>MMPDVPPLTPEQLAATRARLAGAARAKPPAASGRRVMILAAAAVALVIGAIALLLPQAARPPAAATPQQVLTEAAGRLAARPAGTGRYWRLETEELLRTKGEDGYLVEERGLDVLAFGQDNDVYSWYEAVSAVPYGAKNTETWRRAGSPKLCPARGCDKNPRSYPRHTLAEALIFGTDARATNRKANWAPTPAELLALPQEAGALKAALSKRYPAGSSVSRADWMLRAGTRLVRDVPATSGTRAAAYLMLATLPGVSVIDQVRDPEGRLGVALQLPASGGDRTQLVIDRQSGDLLAVQHVGPVPGLGAGVPWMASIIKQAGWSDTRPAPPPGCKGCVGTY</sequence>
<feature type="transmembrane region" description="Helical" evidence="1">
    <location>
        <begin position="36"/>
        <end position="55"/>
    </location>
</feature>
<evidence type="ECO:0000313" key="2">
    <source>
        <dbReference type="EMBL" id="GAA3583039.1"/>
    </source>
</evidence>
<name>A0ABP6YHB5_9ACTN</name>
<accession>A0ABP6YHB5</accession>
<keyword evidence="1" id="KW-1133">Transmembrane helix</keyword>
<proteinExistence type="predicted"/>